<feature type="domain" description="DUF2207" evidence="4">
    <location>
        <begin position="52"/>
        <end position="202"/>
    </location>
</feature>
<evidence type="ECO:0000259" key="4">
    <source>
        <dbReference type="Pfam" id="PF09972"/>
    </source>
</evidence>
<organism evidence="5 6">
    <name type="scientific">Sebaldella termitidis (strain ATCC 33386 / NCTC 11300)</name>
    <dbReference type="NCBI Taxonomy" id="526218"/>
    <lineage>
        <taxon>Bacteria</taxon>
        <taxon>Fusobacteriati</taxon>
        <taxon>Fusobacteriota</taxon>
        <taxon>Fusobacteriia</taxon>
        <taxon>Fusobacteriales</taxon>
        <taxon>Leptotrichiaceae</taxon>
        <taxon>Sebaldella</taxon>
    </lineage>
</organism>
<feature type="region of interest" description="Disordered" evidence="1">
    <location>
        <begin position="643"/>
        <end position="676"/>
    </location>
</feature>
<keyword evidence="3" id="KW-0732">Signal</keyword>
<dbReference type="InterPro" id="IPR018702">
    <property type="entry name" value="DUF2207"/>
</dbReference>
<feature type="transmembrane region" description="Helical" evidence="2">
    <location>
        <begin position="263"/>
        <end position="283"/>
    </location>
</feature>
<feature type="transmembrane region" description="Helical" evidence="2">
    <location>
        <begin position="480"/>
        <end position="500"/>
    </location>
</feature>
<evidence type="ECO:0000313" key="6">
    <source>
        <dbReference type="Proteomes" id="UP000000845"/>
    </source>
</evidence>
<evidence type="ECO:0000256" key="1">
    <source>
        <dbReference type="SAM" id="MobiDB-lite"/>
    </source>
</evidence>
<dbReference type="eggNOG" id="COG4907">
    <property type="taxonomic scope" value="Bacteria"/>
</dbReference>
<reference evidence="5 6" key="2">
    <citation type="journal article" date="2010" name="Stand. Genomic Sci.">
        <title>Complete genome sequence of Sebaldella termitidis type strain (NCTC 11300).</title>
        <authorList>
            <person name="Harmon-Smith M."/>
            <person name="Celia L."/>
            <person name="Chertkov O."/>
            <person name="Lapidus A."/>
            <person name="Copeland A."/>
            <person name="Glavina Del Rio T."/>
            <person name="Nolan M."/>
            <person name="Lucas S."/>
            <person name="Tice H."/>
            <person name="Cheng J.F."/>
            <person name="Han C."/>
            <person name="Detter J.C."/>
            <person name="Bruce D."/>
            <person name="Goodwin L."/>
            <person name="Pitluck S."/>
            <person name="Pati A."/>
            <person name="Liolios K."/>
            <person name="Ivanova N."/>
            <person name="Mavromatis K."/>
            <person name="Mikhailova N."/>
            <person name="Chen A."/>
            <person name="Palaniappan K."/>
            <person name="Land M."/>
            <person name="Hauser L."/>
            <person name="Chang Y.J."/>
            <person name="Jeffries C.D."/>
            <person name="Brettin T."/>
            <person name="Goker M."/>
            <person name="Beck B."/>
            <person name="Bristow J."/>
            <person name="Eisen J.A."/>
            <person name="Markowitz V."/>
            <person name="Hugenholtz P."/>
            <person name="Kyrpides N.C."/>
            <person name="Klenk H.P."/>
            <person name="Chen F."/>
        </authorList>
    </citation>
    <scope>NUCLEOTIDE SEQUENCE [LARGE SCALE GENOMIC DNA]</scope>
    <source>
        <strain evidence="6">ATCC 33386 / NCTC 11300</strain>
    </source>
</reference>
<evidence type="ECO:0000256" key="3">
    <source>
        <dbReference type="SAM" id="SignalP"/>
    </source>
</evidence>
<name>D1AKN9_SEBTE</name>
<reference evidence="6" key="1">
    <citation type="submission" date="2009-09" db="EMBL/GenBank/DDBJ databases">
        <title>The complete chromosome of Sebaldella termitidis ATCC 33386.</title>
        <authorList>
            <consortium name="US DOE Joint Genome Institute (JGI-PGF)"/>
            <person name="Lucas S."/>
            <person name="Copeland A."/>
            <person name="Lapidus A."/>
            <person name="Glavina del Rio T."/>
            <person name="Dalin E."/>
            <person name="Tice H."/>
            <person name="Bruce D."/>
            <person name="Goodwin L."/>
            <person name="Pitluck S."/>
            <person name="Kyrpides N."/>
            <person name="Mavromatis K."/>
            <person name="Ivanova N."/>
            <person name="Mikhailova N."/>
            <person name="Sims D."/>
            <person name="Meincke L."/>
            <person name="Brettin T."/>
            <person name="Detter J.C."/>
            <person name="Han C."/>
            <person name="Larimer F."/>
            <person name="Land M."/>
            <person name="Hauser L."/>
            <person name="Markowitz V."/>
            <person name="Cheng J.F."/>
            <person name="Hugenholtz P."/>
            <person name="Woyke T."/>
            <person name="Wu D."/>
            <person name="Eisen J.A."/>
        </authorList>
    </citation>
    <scope>NUCLEOTIDE SEQUENCE [LARGE SCALE GENOMIC DNA]</scope>
    <source>
        <strain evidence="6">ATCC 33386 / NCTC 11300</strain>
    </source>
</reference>
<dbReference type="Pfam" id="PF09972">
    <property type="entry name" value="DUF2207"/>
    <property type="match status" value="1"/>
</dbReference>
<protein>
    <recommendedName>
        <fullName evidence="4">DUF2207 domain-containing protein</fullName>
    </recommendedName>
</protein>
<dbReference type="HOGENOM" id="CLU_015045_2_1_0"/>
<dbReference type="STRING" id="526218.Sterm_2301"/>
<feature type="transmembrane region" description="Helical" evidence="2">
    <location>
        <begin position="449"/>
        <end position="468"/>
    </location>
</feature>
<sequence length="676" mass="76795">MKRRLLLLLACVFLLIFAAAASEGAESGKAVEKEHNYTEEEYKRIYSYREHIKNMTVNAEINKDGTITINEEIDYFFSSGMKHGIYRIIPLSYPGGAKSDISVKMNYITRNGKQEKYKAVYEDGTVNFRIGNAKAYVTGMNKYVLNYTVFGAVTEKGGNRYEIDWNAVGQSWTCDILDSEVNISFEGNKKIFSKGTKLEIYTGAFNEKGKDYTYIMEPDIIRISAAKILEKNNGLSIFLNFETDEIHISTLKKLEGLIYKNELLALSVIFLLSFLIFMLLRLLTLKKDPEIDKASYGKIPNKLSPMFTAFLKNEKKMENIISIGVLSLISKKHLKLHPDISDDAFELLNSEEALTEEERLLKTTLERQKFSQREVETIFENKINDLLRESGLDLDEEKLNKLKKAAEKGESRKINKFSNIPEDYFYTFQNNLNKRLINKKMEMMVKDNFVYFFAILITGLIVFAEYKIGYMITKDHTGGIVIAVNFGIWTMIGLSMFVFGNPSKRSWVWGAAIGILLFAATQNVFLLGVWCLFGYAYSKYTNLKKRYTEYGVCINYELENIEASVNNYKSDVRNILSSEEMTGYIDKIYPYIAALDLTYGMEKLMESISLNSYISHDEINNNFRRRYRADTIRTHVIRSYSSAVSSHESSSGSGGSYSSGGHSSGGGHGGGGGGSW</sequence>
<feature type="chain" id="PRO_5003020845" description="DUF2207 domain-containing protein" evidence="3">
    <location>
        <begin position="22"/>
        <end position="676"/>
    </location>
</feature>
<evidence type="ECO:0000256" key="2">
    <source>
        <dbReference type="SAM" id="Phobius"/>
    </source>
</evidence>
<accession>D1AKN9</accession>
<dbReference type="AlphaFoldDB" id="D1AKN9"/>
<keyword evidence="2" id="KW-0812">Transmembrane</keyword>
<dbReference type="KEGG" id="str:Sterm_2301"/>
<keyword evidence="2" id="KW-1133">Transmembrane helix</keyword>
<dbReference type="Proteomes" id="UP000000845">
    <property type="component" value="Chromosome"/>
</dbReference>
<feature type="signal peptide" evidence="3">
    <location>
        <begin position="1"/>
        <end position="21"/>
    </location>
</feature>
<dbReference type="RefSeq" id="WP_012861749.1">
    <property type="nucleotide sequence ID" value="NC_013517.1"/>
</dbReference>
<feature type="transmembrane region" description="Helical" evidence="2">
    <location>
        <begin position="507"/>
        <end position="537"/>
    </location>
</feature>
<feature type="compositionally biased region" description="Gly residues" evidence="1">
    <location>
        <begin position="652"/>
        <end position="676"/>
    </location>
</feature>
<keyword evidence="6" id="KW-1185">Reference proteome</keyword>
<dbReference type="EMBL" id="CP001739">
    <property type="protein sequence ID" value="ACZ09155.1"/>
    <property type="molecule type" value="Genomic_DNA"/>
</dbReference>
<keyword evidence="2" id="KW-0472">Membrane</keyword>
<evidence type="ECO:0000313" key="5">
    <source>
        <dbReference type="EMBL" id="ACZ09155.1"/>
    </source>
</evidence>
<proteinExistence type="predicted"/>
<gene>
    <name evidence="5" type="ordered locus">Sterm_2301</name>
</gene>